<dbReference type="Gene3D" id="3.30.110.170">
    <property type="entry name" value="Protein of unknown function (DUF541), domain 1"/>
    <property type="match status" value="1"/>
</dbReference>
<sequence length="222" mass="25092">MYYHYVPQFRQPLPSVESQTKVMTVTGTGSVTVRPDIVTVQLEVRTENTLLQQAQQENANTMNQVIQALMDAGIARESIQTTAYTINPRYDYMEGEQVFRGYEVKNEITVRIRNTNHAGSIIDVAVQSGVNRVADIRFTVENEQHYYEQALNASLQQASSKAKTIAETMQLPLDPIPITIVEQLSEPPRTYQTMLATDESMTTPIEPGQMIIRASVEVKFQY</sequence>
<dbReference type="Pfam" id="PF04402">
    <property type="entry name" value="SIMPL"/>
    <property type="match status" value="1"/>
</dbReference>
<evidence type="ECO:0000313" key="3">
    <source>
        <dbReference type="Proteomes" id="UP001519345"/>
    </source>
</evidence>
<accession>A0ABS4IIZ8</accession>
<dbReference type="Gene3D" id="3.30.70.2970">
    <property type="entry name" value="Protein of unknown function (DUF541), domain 2"/>
    <property type="match status" value="1"/>
</dbReference>
<dbReference type="Proteomes" id="UP001519345">
    <property type="component" value="Unassembled WGS sequence"/>
</dbReference>
<name>A0ABS4IIZ8_9BACI</name>
<dbReference type="RefSeq" id="WP_209463675.1">
    <property type="nucleotide sequence ID" value="NZ_CP110224.1"/>
</dbReference>
<keyword evidence="1" id="KW-0175">Coiled coil</keyword>
<gene>
    <name evidence="2" type="ORF">J2Z83_002671</name>
</gene>
<proteinExistence type="predicted"/>
<feature type="coiled-coil region" evidence="1">
    <location>
        <begin position="44"/>
        <end position="71"/>
    </location>
</feature>
<evidence type="ECO:0000313" key="2">
    <source>
        <dbReference type="EMBL" id="MBP1970550.1"/>
    </source>
</evidence>
<dbReference type="EMBL" id="JAGGKX010000014">
    <property type="protein sequence ID" value="MBP1970550.1"/>
    <property type="molecule type" value="Genomic_DNA"/>
</dbReference>
<protein>
    <submittedName>
        <fullName evidence="2">Uncharacterized protein YggE</fullName>
    </submittedName>
</protein>
<comment type="caution">
    <text evidence="2">The sequence shown here is derived from an EMBL/GenBank/DDBJ whole genome shotgun (WGS) entry which is preliminary data.</text>
</comment>
<reference evidence="2 3" key="1">
    <citation type="submission" date="2021-03" db="EMBL/GenBank/DDBJ databases">
        <title>Genomic Encyclopedia of Type Strains, Phase IV (KMG-IV): sequencing the most valuable type-strain genomes for metagenomic binning, comparative biology and taxonomic classification.</title>
        <authorList>
            <person name="Goeker M."/>
        </authorList>
    </citation>
    <scope>NUCLEOTIDE SEQUENCE [LARGE SCALE GENOMIC DNA]</scope>
    <source>
        <strain evidence="2 3">DSM 25609</strain>
    </source>
</reference>
<dbReference type="PANTHER" id="PTHR34387">
    <property type="entry name" value="SLR1258 PROTEIN"/>
    <property type="match status" value="1"/>
</dbReference>
<dbReference type="InterPro" id="IPR052022">
    <property type="entry name" value="26kDa_periplasmic_antigen"/>
</dbReference>
<organism evidence="2 3">
    <name type="scientific">Virgibacillus natechei</name>
    <dbReference type="NCBI Taxonomy" id="1216297"/>
    <lineage>
        <taxon>Bacteria</taxon>
        <taxon>Bacillati</taxon>
        <taxon>Bacillota</taxon>
        <taxon>Bacilli</taxon>
        <taxon>Bacillales</taxon>
        <taxon>Bacillaceae</taxon>
        <taxon>Virgibacillus</taxon>
    </lineage>
</organism>
<dbReference type="PANTHER" id="PTHR34387:SF1">
    <property type="entry name" value="PERIPLASMIC IMMUNOGENIC PROTEIN"/>
    <property type="match status" value="1"/>
</dbReference>
<keyword evidence="3" id="KW-1185">Reference proteome</keyword>
<evidence type="ECO:0000256" key="1">
    <source>
        <dbReference type="SAM" id="Coils"/>
    </source>
</evidence>
<dbReference type="InterPro" id="IPR007497">
    <property type="entry name" value="SIMPL/DUF541"/>
</dbReference>